<name>A0A1W6TIX2_VIBAL</name>
<feature type="transmembrane region" description="Helical" evidence="1">
    <location>
        <begin position="75"/>
        <end position="92"/>
    </location>
</feature>
<keyword evidence="1" id="KW-1133">Transmembrane helix</keyword>
<dbReference type="EMBL" id="CP017903">
    <property type="protein sequence ID" value="ARP20823.1"/>
    <property type="molecule type" value="Genomic_DNA"/>
</dbReference>
<proteinExistence type="predicted"/>
<gene>
    <name evidence="2" type="ORF">K05K4_41030</name>
</gene>
<feature type="transmembrane region" description="Helical" evidence="1">
    <location>
        <begin position="33"/>
        <end position="55"/>
    </location>
</feature>
<evidence type="ECO:0000313" key="2">
    <source>
        <dbReference type="EMBL" id="ARP20823.1"/>
    </source>
</evidence>
<dbReference type="AlphaFoldDB" id="A0A1W6TIX2"/>
<evidence type="ECO:0000256" key="1">
    <source>
        <dbReference type="SAM" id="Phobius"/>
    </source>
</evidence>
<keyword evidence="1" id="KW-0812">Transmembrane</keyword>
<keyword evidence="1" id="KW-0472">Membrane</keyword>
<reference evidence="2" key="1">
    <citation type="submission" date="2016-10" db="EMBL/GenBank/DDBJ databases">
        <title>The High Quality Genome of Vibrio alginolyticus K01M1.</title>
        <authorList>
            <person name="Wendling C."/>
            <person name="Chibani C.M."/>
            <person name="Hertel R."/>
            <person name="Sproer C."/>
            <person name="Bunk B."/>
            <person name="Overmann J."/>
            <person name="Roth O."/>
            <person name="Liesegang H."/>
        </authorList>
    </citation>
    <scope>NUCLEOTIDE SEQUENCE</scope>
    <source>
        <strain evidence="2">K05K4</strain>
    </source>
</reference>
<protein>
    <submittedName>
        <fullName evidence="2">Uncharacterized protein</fullName>
    </submittedName>
</protein>
<organism evidence="2">
    <name type="scientific">Vibrio alginolyticus</name>
    <dbReference type="NCBI Taxonomy" id="663"/>
    <lineage>
        <taxon>Bacteria</taxon>
        <taxon>Pseudomonadati</taxon>
        <taxon>Pseudomonadota</taxon>
        <taxon>Gammaproteobacteria</taxon>
        <taxon>Vibrionales</taxon>
        <taxon>Vibrionaceae</taxon>
        <taxon>Vibrio</taxon>
    </lineage>
</organism>
<accession>A0A1W6TIX2</accession>
<sequence length="279" mass="32691">MFLTHLILMEYRYKVKMSKIFHINHKVSAFKNVTFWLFLLTPMVSGLILGSFVWSPYSLGFDNLSYKIFLDVSKLPLGIMGLSFPIVGIYMFQFRTKQASELYLVSRKRDIETNKDKYLDSLIAMSLIVSRLNNHLYSLEQVLKVNSLSYEELTDRFNKIYSLWESIFCDSLYTFALSRLNQEIKKADALFLGASLDLTLNRAERFRPGYYSNIINELHLIHLKICKDESHCKCASLQEIYTEQSLCGLPSNDTLRDLNNEFERMNEYDKKIKNIENNK</sequence>